<dbReference type="InterPro" id="IPR014617">
    <property type="entry name" value="YphA_Bacsu"/>
</dbReference>
<feature type="transmembrane region" description="Helical" evidence="1">
    <location>
        <begin position="157"/>
        <end position="176"/>
    </location>
</feature>
<feature type="transmembrane region" description="Helical" evidence="1">
    <location>
        <begin position="27"/>
        <end position="44"/>
    </location>
</feature>
<feature type="transmembrane region" description="Helical" evidence="1">
    <location>
        <begin position="101"/>
        <end position="120"/>
    </location>
</feature>
<feature type="transmembrane region" description="Helical" evidence="1">
    <location>
        <begin position="50"/>
        <end position="66"/>
    </location>
</feature>
<dbReference type="AlphaFoldDB" id="A0A940NKK1"/>
<dbReference type="Proteomes" id="UP000682134">
    <property type="component" value="Unassembled WGS sequence"/>
</dbReference>
<comment type="caution">
    <text evidence="2">The sequence shown here is derived from an EMBL/GenBank/DDBJ whole genome shotgun (WGS) entry which is preliminary data.</text>
</comment>
<gene>
    <name evidence="2" type="ORF">J5Y03_03365</name>
</gene>
<evidence type="ECO:0000313" key="3">
    <source>
        <dbReference type="Proteomes" id="UP000682134"/>
    </source>
</evidence>
<accession>A0A940NKK1</accession>
<keyword evidence="3" id="KW-1185">Reference proteome</keyword>
<feature type="transmembrane region" description="Helical" evidence="1">
    <location>
        <begin position="127"/>
        <end position="145"/>
    </location>
</feature>
<dbReference type="Pfam" id="PF24124">
    <property type="entry name" value="YphA"/>
    <property type="match status" value="1"/>
</dbReference>
<sequence length="194" mass="22465">MEGLIFYCICFILITGLVMTSGHRRKLVFILIGLVLFGRIQLTIDHSTIYLSYIILALTTFYYVSFHTFYHQIYILICSLIVGMTYSSLFIIQIYDPASFLFKPFIMISLILLLTILILCKKNETRVLILLTGFSQGEILNYLIFTSINLNYSFGTVAWLDSLSFIFLLMVCLEWIKRNISLFLSKKQNSKAEI</sequence>
<keyword evidence="1" id="KW-0472">Membrane</keyword>
<dbReference type="RefSeq" id="WP_209402529.1">
    <property type="nucleotide sequence ID" value="NZ_JAGIYQ010000002.1"/>
</dbReference>
<name>A0A940NKK1_9BACI</name>
<keyword evidence="1" id="KW-1133">Transmembrane helix</keyword>
<evidence type="ECO:0000313" key="2">
    <source>
        <dbReference type="EMBL" id="MBP0724221.1"/>
    </source>
</evidence>
<dbReference type="EMBL" id="JAGIYQ010000002">
    <property type="protein sequence ID" value="MBP0724221.1"/>
    <property type="molecule type" value="Genomic_DNA"/>
</dbReference>
<protein>
    <submittedName>
        <fullName evidence="2">Uncharacterized protein</fullName>
    </submittedName>
</protein>
<feature type="transmembrane region" description="Helical" evidence="1">
    <location>
        <begin position="6"/>
        <end position="22"/>
    </location>
</feature>
<keyword evidence="1" id="KW-0812">Transmembrane</keyword>
<reference evidence="2" key="1">
    <citation type="submission" date="2021-04" db="EMBL/GenBank/DDBJ databases">
        <title>Genome seq and assembly of Bacillus sp.</title>
        <authorList>
            <person name="Chhetri G."/>
        </authorList>
    </citation>
    <scope>NUCLEOTIDE SEQUENCE</scope>
    <source>
        <strain evidence="2">RG28</strain>
    </source>
</reference>
<evidence type="ECO:0000256" key="1">
    <source>
        <dbReference type="SAM" id="Phobius"/>
    </source>
</evidence>
<proteinExistence type="predicted"/>
<organism evidence="2 3">
    <name type="scientific">Gottfriedia endophytica</name>
    <dbReference type="NCBI Taxonomy" id="2820819"/>
    <lineage>
        <taxon>Bacteria</taxon>
        <taxon>Bacillati</taxon>
        <taxon>Bacillota</taxon>
        <taxon>Bacilli</taxon>
        <taxon>Bacillales</taxon>
        <taxon>Bacillaceae</taxon>
        <taxon>Gottfriedia</taxon>
    </lineage>
</organism>
<feature type="transmembrane region" description="Helical" evidence="1">
    <location>
        <begin position="73"/>
        <end position="95"/>
    </location>
</feature>